<feature type="domain" description="Peptidoglycan recognition protein family" evidence="3">
    <location>
        <begin position="2"/>
        <end position="141"/>
    </location>
</feature>
<dbReference type="PANTHER" id="PTHR11022:SF41">
    <property type="entry name" value="PEPTIDOGLYCAN-RECOGNITION PROTEIN LC-RELATED"/>
    <property type="match status" value="1"/>
</dbReference>
<dbReference type="SUPFAM" id="SSF55846">
    <property type="entry name" value="N-acetylmuramoyl-L-alanine amidase-like"/>
    <property type="match status" value="1"/>
</dbReference>
<dbReference type="InterPro" id="IPR036505">
    <property type="entry name" value="Amidase/PGRP_sf"/>
</dbReference>
<sequence>MIRRREWGTFTLLPVKRKFENPAARIFIHQTATSPCRNLDHCKARVRQIQENDAIVLNHPDITFHFLIGGDGYVYEGLGWDTAGDHTSHYPFALGIAFIGQFERNRPSEIAWRALNNLIQCGTHHGKLQNLYSVHSHKDVSCTSCPGEALHKRLKGLKGYNRFPLPYMDMCRHRGK</sequence>
<accession>T1J1Y6</accession>
<dbReference type="Proteomes" id="UP000014500">
    <property type="component" value="Unassembled WGS sequence"/>
</dbReference>
<dbReference type="PANTHER" id="PTHR11022">
    <property type="entry name" value="PEPTIDOGLYCAN RECOGNITION PROTEIN"/>
    <property type="match status" value="1"/>
</dbReference>
<dbReference type="SMART" id="SM00644">
    <property type="entry name" value="Ami_2"/>
    <property type="match status" value="1"/>
</dbReference>
<dbReference type="Pfam" id="PF01510">
    <property type="entry name" value="Amidase_2"/>
    <property type="match status" value="1"/>
</dbReference>
<name>T1J1Y6_STRMM</name>
<dbReference type="GO" id="GO:0008270">
    <property type="term" value="F:zinc ion binding"/>
    <property type="evidence" value="ECO:0007669"/>
    <property type="project" value="InterPro"/>
</dbReference>
<dbReference type="InterPro" id="IPR006619">
    <property type="entry name" value="PGRP_domain_met/bac"/>
</dbReference>
<dbReference type="Gene3D" id="3.40.80.10">
    <property type="entry name" value="Peptidoglycan recognition protein-like"/>
    <property type="match status" value="1"/>
</dbReference>
<protein>
    <recommendedName>
        <fullName evidence="6">Peptidoglycan-recognition protein</fullName>
    </recommendedName>
</protein>
<dbReference type="InterPro" id="IPR002502">
    <property type="entry name" value="Amidase_domain"/>
</dbReference>
<evidence type="ECO:0000259" key="2">
    <source>
        <dbReference type="SMART" id="SM00644"/>
    </source>
</evidence>
<evidence type="ECO:0008006" key="6">
    <source>
        <dbReference type="Google" id="ProtNLM"/>
    </source>
</evidence>
<comment type="similarity">
    <text evidence="1">Belongs to the N-acetylmuramoyl-L-alanine amidase 2 family.</text>
</comment>
<feature type="domain" description="N-acetylmuramoyl-L-alanine amidase" evidence="2">
    <location>
        <begin position="10"/>
        <end position="147"/>
    </location>
</feature>
<reference evidence="5" key="1">
    <citation type="submission" date="2011-05" db="EMBL/GenBank/DDBJ databases">
        <authorList>
            <person name="Richards S.R."/>
            <person name="Qu J."/>
            <person name="Jiang H."/>
            <person name="Jhangiani S.N."/>
            <person name="Agravi P."/>
            <person name="Goodspeed R."/>
            <person name="Gross S."/>
            <person name="Mandapat C."/>
            <person name="Jackson L."/>
            <person name="Mathew T."/>
            <person name="Pu L."/>
            <person name="Thornton R."/>
            <person name="Saada N."/>
            <person name="Wilczek-Boney K.B."/>
            <person name="Lee S."/>
            <person name="Kovar C."/>
            <person name="Wu Y."/>
            <person name="Scherer S.E."/>
            <person name="Worley K.C."/>
            <person name="Muzny D.M."/>
            <person name="Gibbs R."/>
        </authorList>
    </citation>
    <scope>NUCLEOTIDE SEQUENCE</scope>
    <source>
        <strain evidence="5">Brora</strain>
    </source>
</reference>
<evidence type="ECO:0000313" key="4">
    <source>
        <dbReference type="EnsemblMetazoa" id="SMAR007560-PA"/>
    </source>
</evidence>
<dbReference type="InterPro" id="IPR015510">
    <property type="entry name" value="PGRP"/>
</dbReference>
<dbReference type="CDD" id="cd06583">
    <property type="entry name" value="PGRP"/>
    <property type="match status" value="1"/>
</dbReference>
<dbReference type="SMART" id="SM00701">
    <property type="entry name" value="PGRP"/>
    <property type="match status" value="1"/>
</dbReference>
<organism evidence="4 5">
    <name type="scientific">Strigamia maritima</name>
    <name type="common">European centipede</name>
    <name type="synonym">Geophilus maritimus</name>
    <dbReference type="NCBI Taxonomy" id="126957"/>
    <lineage>
        <taxon>Eukaryota</taxon>
        <taxon>Metazoa</taxon>
        <taxon>Ecdysozoa</taxon>
        <taxon>Arthropoda</taxon>
        <taxon>Myriapoda</taxon>
        <taxon>Chilopoda</taxon>
        <taxon>Pleurostigmophora</taxon>
        <taxon>Geophilomorpha</taxon>
        <taxon>Linotaeniidae</taxon>
        <taxon>Strigamia</taxon>
    </lineage>
</organism>
<reference evidence="4" key="2">
    <citation type="submission" date="2015-02" db="UniProtKB">
        <authorList>
            <consortium name="EnsemblMetazoa"/>
        </authorList>
    </citation>
    <scope>IDENTIFICATION</scope>
</reference>
<proteinExistence type="inferred from homology"/>
<dbReference type="AlphaFoldDB" id="T1J1Y6"/>
<dbReference type="HOGENOM" id="CLU_037559_3_2_1"/>
<keyword evidence="5" id="KW-1185">Reference proteome</keyword>
<dbReference type="PhylomeDB" id="T1J1Y6"/>
<dbReference type="GO" id="GO:0008745">
    <property type="term" value="F:N-acetylmuramoyl-L-alanine amidase activity"/>
    <property type="evidence" value="ECO:0007669"/>
    <property type="project" value="InterPro"/>
</dbReference>
<dbReference type="EnsemblMetazoa" id="SMAR007560-RA">
    <property type="protein sequence ID" value="SMAR007560-PA"/>
    <property type="gene ID" value="SMAR007560"/>
</dbReference>
<dbReference type="EMBL" id="JH431790">
    <property type="status" value="NOT_ANNOTATED_CDS"/>
    <property type="molecule type" value="Genomic_DNA"/>
</dbReference>
<evidence type="ECO:0000313" key="5">
    <source>
        <dbReference type="Proteomes" id="UP000014500"/>
    </source>
</evidence>
<dbReference type="OMA" id="MIRRREW"/>
<evidence type="ECO:0000259" key="3">
    <source>
        <dbReference type="SMART" id="SM00701"/>
    </source>
</evidence>
<dbReference type="GO" id="GO:0009253">
    <property type="term" value="P:peptidoglycan catabolic process"/>
    <property type="evidence" value="ECO:0007669"/>
    <property type="project" value="InterPro"/>
</dbReference>
<evidence type="ECO:0000256" key="1">
    <source>
        <dbReference type="ARBA" id="ARBA00007553"/>
    </source>
</evidence>